<keyword evidence="12" id="KW-1185">Reference proteome</keyword>
<dbReference type="RefSeq" id="WP_015905005.1">
    <property type="nucleotide sequence ID" value="NC_012108.1"/>
</dbReference>
<keyword evidence="5 9" id="KW-0479">Metal-binding</keyword>
<dbReference type="PANTHER" id="PTHR28570:SF3">
    <property type="entry name" value="ASPARTYL AMINOPEPTIDASE"/>
    <property type="match status" value="1"/>
</dbReference>
<dbReference type="AlphaFoldDB" id="C0QL03"/>
<dbReference type="SUPFAM" id="SSF101821">
    <property type="entry name" value="Aminopeptidase/glucanase lid domain"/>
    <property type="match status" value="1"/>
</dbReference>
<evidence type="ECO:0000256" key="10">
    <source>
        <dbReference type="RuleBase" id="RU004387"/>
    </source>
</evidence>
<dbReference type="GO" id="GO:0005737">
    <property type="term" value="C:cytoplasm"/>
    <property type="evidence" value="ECO:0007669"/>
    <property type="project" value="UniProtKB-ARBA"/>
</dbReference>
<evidence type="ECO:0000256" key="1">
    <source>
        <dbReference type="ARBA" id="ARBA00001947"/>
    </source>
</evidence>
<dbReference type="Pfam" id="PF02127">
    <property type="entry name" value="Peptidase_M18"/>
    <property type="match status" value="1"/>
</dbReference>
<dbReference type="CDD" id="cd05658">
    <property type="entry name" value="M18_DAP"/>
    <property type="match status" value="1"/>
</dbReference>
<evidence type="ECO:0000256" key="3">
    <source>
        <dbReference type="ARBA" id="ARBA00022438"/>
    </source>
</evidence>
<dbReference type="GO" id="GO:0008270">
    <property type="term" value="F:zinc ion binding"/>
    <property type="evidence" value="ECO:0007669"/>
    <property type="project" value="InterPro"/>
</dbReference>
<dbReference type="InterPro" id="IPR023358">
    <property type="entry name" value="Peptidase_M18_dom2"/>
</dbReference>
<evidence type="ECO:0000256" key="9">
    <source>
        <dbReference type="RuleBase" id="RU004386"/>
    </source>
</evidence>
<dbReference type="Gene3D" id="3.40.630.10">
    <property type="entry name" value="Zn peptidases"/>
    <property type="match status" value="1"/>
</dbReference>
<keyword evidence="3 9" id="KW-0031">Aminopeptidase</keyword>
<dbReference type="PRINTS" id="PR00932">
    <property type="entry name" value="AMINO1PTASE"/>
</dbReference>
<dbReference type="eggNOG" id="COG1362">
    <property type="taxonomic scope" value="Bacteria"/>
</dbReference>
<dbReference type="KEGG" id="dat:HRM2_31620"/>
<evidence type="ECO:0000256" key="7">
    <source>
        <dbReference type="ARBA" id="ARBA00022833"/>
    </source>
</evidence>
<reference evidence="11 12" key="1">
    <citation type="journal article" date="2009" name="Environ. Microbiol.">
        <title>Genome sequence of Desulfobacterium autotrophicum HRM2, a marine sulfate reducer oxidizing organic carbon completely to carbon dioxide.</title>
        <authorList>
            <person name="Strittmatter A.W."/>
            <person name="Liesegang H."/>
            <person name="Rabus R."/>
            <person name="Decker I."/>
            <person name="Amann J."/>
            <person name="Andres S."/>
            <person name="Henne A."/>
            <person name="Fricke W.F."/>
            <person name="Martinez-Arias R."/>
            <person name="Bartels D."/>
            <person name="Goesmann A."/>
            <person name="Krause L."/>
            <person name="Puehler A."/>
            <person name="Klenk H.P."/>
            <person name="Richter M."/>
            <person name="Schuler M."/>
            <person name="Gloeckner F.O."/>
            <person name="Meyerdierks A."/>
            <person name="Gottschalk G."/>
            <person name="Amann R."/>
        </authorList>
    </citation>
    <scope>NUCLEOTIDE SEQUENCE [LARGE SCALE GENOMIC DNA]</scope>
    <source>
        <strain evidence="12">ATCC 43914 / DSM 3382 / HRM2</strain>
    </source>
</reference>
<gene>
    <name evidence="11" type="ordered locus">HRM2_31620</name>
</gene>
<keyword evidence="7 9" id="KW-0862">Zinc</keyword>
<keyword evidence="6 9" id="KW-0378">Hydrolase</keyword>
<keyword evidence="4 9" id="KW-0645">Protease</keyword>
<name>C0QL03_DESAH</name>
<organism evidence="11 12">
    <name type="scientific">Desulforapulum autotrophicum (strain ATCC 43914 / DSM 3382 / VKM B-1955 / HRM2)</name>
    <name type="common">Desulfobacterium autotrophicum</name>
    <dbReference type="NCBI Taxonomy" id="177437"/>
    <lineage>
        <taxon>Bacteria</taxon>
        <taxon>Pseudomonadati</taxon>
        <taxon>Thermodesulfobacteriota</taxon>
        <taxon>Desulfobacteria</taxon>
        <taxon>Desulfobacterales</taxon>
        <taxon>Desulfobacteraceae</taxon>
        <taxon>Desulforapulum</taxon>
    </lineage>
</organism>
<dbReference type="HOGENOM" id="CLU_019532_2_0_7"/>
<evidence type="ECO:0000256" key="5">
    <source>
        <dbReference type="ARBA" id="ARBA00022723"/>
    </source>
</evidence>
<dbReference type="GO" id="GO:0004177">
    <property type="term" value="F:aminopeptidase activity"/>
    <property type="evidence" value="ECO:0007669"/>
    <property type="project" value="UniProtKB-KW"/>
</dbReference>
<keyword evidence="8 9" id="KW-0482">Metalloprotease</keyword>
<evidence type="ECO:0000256" key="2">
    <source>
        <dbReference type="ARBA" id="ARBA00008290"/>
    </source>
</evidence>
<dbReference type="EMBL" id="CP001087">
    <property type="protein sequence ID" value="ACN16243.1"/>
    <property type="molecule type" value="Genomic_DNA"/>
</dbReference>
<dbReference type="InterPro" id="IPR001948">
    <property type="entry name" value="Peptidase_M18"/>
</dbReference>
<evidence type="ECO:0000256" key="8">
    <source>
        <dbReference type="ARBA" id="ARBA00023049"/>
    </source>
</evidence>
<dbReference type="STRING" id="177437.HRM2_31620"/>
<protein>
    <recommendedName>
        <fullName evidence="10">M18 family aminopeptidase</fullName>
        <ecNumber evidence="10">3.4.11.-</ecNumber>
    </recommendedName>
</protein>
<evidence type="ECO:0000313" key="11">
    <source>
        <dbReference type="EMBL" id="ACN16243.1"/>
    </source>
</evidence>
<dbReference type="GO" id="GO:0008237">
    <property type="term" value="F:metallopeptidase activity"/>
    <property type="evidence" value="ECO:0007669"/>
    <property type="project" value="UniProtKB-KW"/>
</dbReference>
<dbReference type="EC" id="3.4.11.-" evidence="10"/>
<comment type="cofactor">
    <cofactor evidence="1 10">
        <name>Zn(2+)</name>
        <dbReference type="ChEBI" id="CHEBI:29105"/>
    </cofactor>
</comment>
<proteinExistence type="inferred from homology"/>
<dbReference type="OrthoDB" id="5288740at2"/>
<sequence length="454" mass="50309">MPPEKQPPDKFNQAKFNQELFTFIDNSPTPFHAVRSMEKALNKQGFIHLDEGDAWHLETNGCYYVTRNNSSLIAFKMGGTPPWETGIKIIGAHTDSPCLRVKPSPLQRQDSMTRLGCEVYGGTLLNTWFDRGLNLAGRVTCRTVEKGKERIQSFLINYNRPVAIIPSLAIHLDREANTNRTVNPEVHISPLFSLDDQMNNPEQNDSFKAILLKRVNEEHPSHELVEVMAHELSFSHAEPCFYTGLDREIISAPRLDNLLSCHSALKSLWSAAPCTTAMVVFADNEEVGSETRTGARGSFLQSILSRMTQTPEQLARTTARSFMISCDNAHGVHPAFREKHEPNHRPLLNTGPVLKINASQRYATNSESGAVFKEICAGAKLVVQDFVMRSDLACGSTIGPAIAARAGIRTVDVGAATLAMHSVREVTGAKDPMMMFKALNHYLSLDELPLLSLT</sequence>
<dbReference type="PANTHER" id="PTHR28570">
    <property type="entry name" value="ASPARTYL AMINOPEPTIDASE"/>
    <property type="match status" value="1"/>
</dbReference>
<dbReference type="SUPFAM" id="SSF53187">
    <property type="entry name" value="Zn-dependent exopeptidases"/>
    <property type="match status" value="1"/>
</dbReference>
<comment type="similarity">
    <text evidence="2 9">Belongs to the peptidase M18 family.</text>
</comment>
<evidence type="ECO:0000313" key="12">
    <source>
        <dbReference type="Proteomes" id="UP000000442"/>
    </source>
</evidence>
<dbReference type="Gene3D" id="2.30.250.10">
    <property type="entry name" value="Aminopeptidase i, Domain 2"/>
    <property type="match status" value="1"/>
</dbReference>
<evidence type="ECO:0000256" key="4">
    <source>
        <dbReference type="ARBA" id="ARBA00022670"/>
    </source>
</evidence>
<evidence type="ECO:0000256" key="6">
    <source>
        <dbReference type="ARBA" id="ARBA00022801"/>
    </source>
</evidence>
<dbReference type="NCBIfam" id="NF002759">
    <property type="entry name" value="PRK02813.1"/>
    <property type="match status" value="1"/>
</dbReference>
<dbReference type="GO" id="GO:0006508">
    <property type="term" value="P:proteolysis"/>
    <property type="evidence" value="ECO:0007669"/>
    <property type="project" value="UniProtKB-KW"/>
</dbReference>
<accession>C0QL03</accession>
<dbReference type="Proteomes" id="UP000000442">
    <property type="component" value="Chromosome"/>
</dbReference>